<dbReference type="InterPro" id="IPR001138">
    <property type="entry name" value="Zn2Cys6_DnaBD"/>
</dbReference>
<evidence type="ECO:0000313" key="7">
    <source>
        <dbReference type="EMBL" id="KAF2791617.1"/>
    </source>
</evidence>
<dbReference type="InterPro" id="IPR051127">
    <property type="entry name" value="Fungal_SecMet_Regulators"/>
</dbReference>
<dbReference type="PROSITE" id="PS00463">
    <property type="entry name" value="ZN2_CY6_FUNGAL_1"/>
    <property type="match status" value="1"/>
</dbReference>
<dbReference type="GO" id="GO:0008270">
    <property type="term" value="F:zinc ion binding"/>
    <property type="evidence" value="ECO:0007669"/>
    <property type="project" value="InterPro"/>
</dbReference>
<feature type="domain" description="Zn(2)-C6 fungal-type" evidence="6">
    <location>
        <begin position="12"/>
        <end position="42"/>
    </location>
</feature>
<dbReference type="Pfam" id="PF00172">
    <property type="entry name" value="Zn_clus"/>
    <property type="match status" value="1"/>
</dbReference>
<name>A0A6A6X6R7_9PLEO</name>
<keyword evidence="3" id="KW-0804">Transcription</keyword>
<evidence type="ECO:0000256" key="2">
    <source>
        <dbReference type="ARBA" id="ARBA00023125"/>
    </source>
</evidence>
<dbReference type="InterPro" id="IPR036864">
    <property type="entry name" value="Zn2-C6_fun-type_DNA-bd_sf"/>
</dbReference>
<dbReference type="GO" id="GO:0003677">
    <property type="term" value="F:DNA binding"/>
    <property type="evidence" value="ECO:0007669"/>
    <property type="project" value="UniProtKB-KW"/>
</dbReference>
<dbReference type="PANTHER" id="PTHR47424:SF3">
    <property type="entry name" value="REGULATORY PROTEIN GAL4"/>
    <property type="match status" value="1"/>
</dbReference>
<accession>A0A6A6X6R7</accession>
<evidence type="ECO:0000256" key="4">
    <source>
        <dbReference type="ARBA" id="ARBA00023242"/>
    </source>
</evidence>
<dbReference type="SMART" id="SM00066">
    <property type="entry name" value="GAL4"/>
    <property type="match status" value="1"/>
</dbReference>
<evidence type="ECO:0000256" key="3">
    <source>
        <dbReference type="ARBA" id="ARBA00023163"/>
    </source>
</evidence>
<evidence type="ECO:0000313" key="8">
    <source>
        <dbReference type="Proteomes" id="UP000799757"/>
    </source>
</evidence>
<dbReference type="GO" id="GO:0000981">
    <property type="term" value="F:DNA-binding transcription factor activity, RNA polymerase II-specific"/>
    <property type="evidence" value="ECO:0007669"/>
    <property type="project" value="InterPro"/>
</dbReference>
<dbReference type="PANTHER" id="PTHR47424">
    <property type="entry name" value="REGULATORY PROTEIN GAL4"/>
    <property type="match status" value="1"/>
</dbReference>
<keyword evidence="8" id="KW-1185">Reference proteome</keyword>
<dbReference type="Gene3D" id="4.10.240.10">
    <property type="entry name" value="Zn(2)-C6 fungal-type DNA-binding domain"/>
    <property type="match status" value="1"/>
</dbReference>
<sequence>MAEHQNERLHAACDECRTRKLKCSGGTPQCSRCARESIRCIYSPQKQMGRPRKRRRDEASAPSEQTRAKPSEPISVNVSSPFGDYGMLSPPPALNNFSGFSDFQGHNGLSDSHVSVLHDDSALADFYGNEHSHLDFSMDPMIDPSLWNALPSGAKNDSAIALPPTQQQETPCTCLSVMYLTITDLQTISSFAFPAVVVPLRRAMTTASSLLQCERCPKEPFTAIQNVQSLTALLSALAERFHKVLQEVDAEASRLEHTGAKKLFRVRENNPATHHLHTGEMDCPMGFDIELEGKDWKRLVKKAVRTEVMGGGTNPNPLSLLLDLMEQRQRHWHSSHANMGKLDERIRIFGVQNACSPRGEDAMCLRMVASVRAMVDHMQWE</sequence>
<dbReference type="AlphaFoldDB" id="A0A6A6X6R7"/>
<gene>
    <name evidence="7" type="ORF">K505DRAFT_419009</name>
</gene>
<dbReference type="PROSITE" id="PS50048">
    <property type="entry name" value="ZN2_CY6_FUNGAL_2"/>
    <property type="match status" value="1"/>
</dbReference>
<evidence type="ECO:0000259" key="6">
    <source>
        <dbReference type="PROSITE" id="PS50048"/>
    </source>
</evidence>
<proteinExistence type="predicted"/>
<feature type="region of interest" description="Disordered" evidence="5">
    <location>
        <begin position="44"/>
        <end position="77"/>
    </location>
</feature>
<dbReference type="EMBL" id="MU002010">
    <property type="protein sequence ID" value="KAF2791617.1"/>
    <property type="molecule type" value="Genomic_DNA"/>
</dbReference>
<dbReference type="Proteomes" id="UP000799757">
    <property type="component" value="Unassembled WGS sequence"/>
</dbReference>
<dbReference type="CDD" id="cd00067">
    <property type="entry name" value="GAL4"/>
    <property type="match status" value="1"/>
</dbReference>
<keyword evidence="4" id="KW-0539">Nucleus</keyword>
<dbReference type="SUPFAM" id="SSF57701">
    <property type="entry name" value="Zn2/Cys6 DNA-binding domain"/>
    <property type="match status" value="1"/>
</dbReference>
<reference evidence="7" key="1">
    <citation type="journal article" date="2020" name="Stud. Mycol.">
        <title>101 Dothideomycetes genomes: a test case for predicting lifestyles and emergence of pathogens.</title>
        <authorList>
            <person name="Haridas S."/>
            <person name="Albert R."/>
            <person name="Binder M."/>
            <person name="Bloem J."/>
            <person name="Labutti K."/>
            <person name="Salamov A."/>
            <person name="Andreopoulos B."/>
            <person name="Baker S."/>
            <person name="Barry K."/>
            <person name="Bills G."/>
            <person name="Bluhm B."/>
            <person name="Cannon C."/>
            <person name="Castanera R."/>
            <person name="Culley D."/>
            <person name="Daum C."/>
            <person name="Ezra D."/>
            <person name="Gonzalez J."/>
            <person name="Henrissat B."/>
            <person name="Kuo A."/>
            <person name="Liang C."/>
            <person name="Lipzen A."/>
            <person name="Lutzoni F."/>
            <person name="Magnuson J."/>
            <person name="Mondo S."/>
            <person name="Nolan M."/>
            <person name="Ohm R."/>
            <person name="Pangilinan J."/>
            <person name="Park H.-J."/>
            <person name="Ramirez L."/>
            <person name="Alfaro M."/>
            <person name="Sun H."/>
            <person name="Tritt A."/>
            <person name="Yoshinaga Y."/>
            <person name="Zwiers L.-H."/>
            <person name="Turgeon B."/>
            <person name="Goodwin S."/>
            <person name="Spatafora J."/>
            <person name="Crous P."/>
            <person name="Grigoriev I."/>
        </authorList>
    </citation>
    <scope>NUCLEOTIDE SEQUENCE</scope>
    <source>
        <strain evidence="7">CBS 109.77</strain>
    </source>
</reference>
<keyword evidence="2" id="KW-0238">DNA-binding</keyword>
<evidence type="ECO:0000256" key="5">
    <source>
        <dbReference type="SAM" id="MobiDB-lite"/>
    </source>
</evidence>
<keyword evidence="1" id="KW-0805">Transcription regulation</keyword>
<evidence type="ECO:0000256" key="1">
    <source>
        <dbReference type="ARBA" id="ARBA00023015"/>
    </source>
</evidence>
<protein>
    <recommendedName>
        <fullName evidence="6">Zn(2)-C6 fungal-type domain-containing protein</fullName>
    </recommendedName>
</protein>
<dbReference type="OrthoDB" id="4356994at2759"/>
<organism evidence="7 8">
    <name type="scientific">Melanomma pulvis-pyrius CBS 109.77</name>
    <dbReference type="NCBI Taxonomy" id="1314802"/>
    <lineage>
        <taxon>Eukaryota</taxon>
        <taxon>Fungi</taxon>
        <taxon>Dikarya</taxon>
        <taxon>Ascomycota</taxon>
        <taxon>Pezizomycotina</taxon>
        <taxon>Dothideomycetes</taxon>
        <taxon>Pleosporomycetidae</taxon>
        <taxon>Pleosporales</taxon>
        <taxon>Melanommataceae</taxon>
        <taxon>Melanomma</taxon>
    </lineage>
</organism>